<evidence type="ECO:0000256" key="2">
    <source>
        <dbReference type="RuleBase" id="RU364082"/>
    </source>
</evidence>
<dbReference type="Proteomes" id="UP000317863">
    <property type="component" value="Unassembled WGS sequence"/>
</dbReference>
<accession>A0A544QWE4</accession>
<gene>
    <name evidence="4" type="ORF">EXD82_03900</name>
</gene>
<dbReference type="OrthoDB" id="9803111at2"/>
<keyword evidence="2" id="KW-0521">NADP</keyword>
<evidence type="ECO:0000313" key="4">
    <source>
        <dbReference type="EMBL" id="TQQ84996.1"/>
    </source>
</evidence>
<keyword evidence="5" id="KW-1185">Reference proteome</keyword>
<dbReference type="GO" id="GO:0008831">
    <property type="term" value="F:dTDP-4-dehydrorhamnose reductase activity"/>
    <property type="evidence" value="ECO:0007669"/>
    <property type="project" value="UniProtKB-EC"/>
</dbReference>
<keyword evidence="2" id="KW-0560">Oxidoreductase</keyword>
<name>A0A544QWE4_9FIRM</name>
<dbReference type="EMBL" id="SGJB01000005">
    <property type="protein sequence ID" value="TQQ84996.1"/>
    <property type="molecule type" value="Genomic_DNA"/>
</dbReference>
<comment type="caution">
    <text evidence="4">The sequence shown here is derived from an EMBL/GenBank/DDBJ whole genome shotgun (WGS) entry which is preliminary data.</text>
</comment>
<dbReference type="PANTHER" id="PTHR10491:SF4">
    <property type="entry name" value="METHIONINE ADENOSYLTRANSFERASE 2 SUBUNIT BETA"/>
    <property type="match status" value="1"/>
</dbReference>
<dbReference type="SUPFAM" id="SSF51735">
    <property type="entry name" value="NAD(P)-binding Rossmann-fold domains"/>
    <property type="match status" value="1"/>
</dbReference>
<protein>
    <recommendedName>
        <fullName evidence="2">dTDP-4-dehydrorhamnose reductase</fullName>
        <ecNumber evidence="2">1.1.1.133</ecNumber>
    </recommendedName>
</protein>
<evidence type="ECO:0000256" key="1">
    <source>
        <dbReference type="ARBA" id="ARBA00010944"/>
    </source>
</evidence>
<dbReference type="EC" id="1.1.1.133" evidence="2"/>
<evidence type="ECO:0000259" key="3">
    <source>
        <dbReference type="Pfam" id="PF04321"/>
    </source>
</evidence>
<comment type="similarity">
    <text evidence="1 2">Belongs to the dTDP-4-dehydrorhamnose reductase family.</text>
</comment>
<dbReference type="GO" id="GO:0019305">
    <property type="term" value="P:dTDP-rhamnose biosynthetic process"/>
    <property type="evidence" value="ECO:0007669"/>
    <property type="project" value="UniProtKB-UniPathway"/>
</dbReference>
<dbReference type="Gene3D" id="3.40.50.720">
    <property type="entry name" value="NAD(P)-binding Rossmann-like Domain"/>
    <property type="match status" value="1"/>
</dbReference>
<dbReference type="InterPro" id="IPR036291">
    <property type="entry name" value="NAD(P)-bd_dom_sf"/>
</dbReference>
<comment type="pathway">
    <text evidence="2">Carbohydrate biosynthesis; dTDP-L-rhamnose biosynthesis.</text>
</comment>
<evidence type="ECO:0000313" key="5">
    <source>
        <dbReference type="Proteomes" id="UP000317863"/>
    </source>
</evidence>
<proteinExistence type="inferred from homology"/>
<dbReference type="InterPro" id="IPR029903">
    <property type="entry name" value="RmlD-like-bd"/>
</dbReference>
<feature type="domain" description="RmlD-like substrate binding" evidence="3">
    <location>
        <begin position="4"/>
        <end position="286"/>
    </location>
</feature>
<dbReference type="Pfam" id="PF04321">
    <property type="entry name" value="RmlD_sub_bind"/>
    <property type="match status" value="1"/>
</dbReference>
<dbReference type="UniPathway" id="UPA00124"/>
<dbReference type="AlphaFoldDB" id="A0A544QWE4"/>
<sequence length="288" mass="32927">MKKTILVTGAGGSVASHILNINKDNFNWIKMTRKDADLSNPDSVEKFVRSQDFDICFHTAASAATAICQDNPELAELINVESTKRIVDICKEKNARLIFCSTEQIFNGKENFGPFKEEEAAKAVTVYGQNKIDCEKYIEESDIDAVVLRFSWMIGLDYPGVKGNPNIIKNVMNAIMYQKPALFTCNEKRGMTYTKHLAEQFEKITELPAGIYHVSNRNDMTTYEAACFVAKEMGVSEECIEKYILPNRERYSDRFRDYRLDSSKLEKYDIKFGTFEEDVKEVLKDFSI</sequence>
<comment type="function">
    <text evidence="2">Catalyzes the reduction of dTDP-6-deoxy-L-lyxo-4-hexulose to yield dTDP-L-rhamnose.</text>
</comment>
<dbReference type="PANTHER" id="PTHR10491">
    <property type="entry name" value="DTDP-4-DEHYDRORHAMNOSE REDUCTASE"/>
    <property type="match status" value="1"/>
</dbReference>
<organism evidence="4 5">
    <name type="scientific">Peptacetobacter hominis</name>
    <dbReference type="NCBI Taxonomy" id="2743610"/>
    <lineage>
        <taxon>Bacteria</taxon>
        <taxon>Bacillati</taxon>
        <taxon>Bacillota</taxon>
        <taxon>Clostridia</taxon>
        <taxon>Peptostreptococcales</taxon>
        <taxon>Peptostreptococcaceae</taxon>
        <taxon>Peptacetobacter</taxon>
    </lineage>
</organism>
<dbReference type="RefSeq" id="WP_142535601.1">
    <property type="nucleotide sequence ID" value="NZ_SGJB01000005.1"/>
</dbReference>
<reference evidence="4 5" key="1">
    <citation type="submission" date="2019-02" db="EMBL/GenBank/DDBJ databases">
        <title>Peptostreptococcaceae bacterium ZHW00191 nov., a new bacterium isolated from the human gut.</title>
        <authorList>
            <person name="Zhou H.-W."/>
            <person name="Chen X.-J."/>
        </authorList>
    </citation>
    <scope>NUCLEOTIDE SEQUENCE [LARGE SCALE GENOMIC DNA]</scope>
    <source>
        <strain evidence="4 5">ZHW00191</strain>
    </source>
</reference>
<dbReference type="InterPro" id="IPR005913">
    <property type="entry name" value="dTDP_dehydrorham_reduct"/>
</dbReference>